<proteinExistence type="predicted"/>
<reference evidence="2" key="1">
    <citation type="submission" date="2023-06" db="EMBL/GenBank/DDBJ databases">
        <title>Genome-scale phylogeny and comparative genomics of the fungal order Sordariales.</title>
        <authorList>
            <consortium name="Lawrence Berkeley National Laboratory"/>
            <person name="Hensen N."/>
            <person name="Bonometti L."/>
            <person name="Westerberg I."/>
            <person name="Brannstrom I.O."/>
            <person name="Guillou S."/>
            <person name="Cros-Aarteil S."/>
            <person name="Calhoun S."/>
            <person name="Haridas S."/>
            <person name="Kuo A."/>
            <person name="Mondo S."/>
            <person name="Pangilinan J."/>
            <person name="Riley R."/>
            <person name="Labutti K."/>
            <person name="Andreopoulos B."/>
            <person name="Lipzen A."/>
            <person name="Chen C."/>
            <person name="Yanf M."/>
            <person name="Daum C."/>
            <person name="Ng V."/>
            <person name="Clum A."/>
            <person name="Steindorff A."/>
            <person name="Ohm R."/>
            <person name="Martin F."/>
            <person name="Silar P."/>
            <person name="Natvig D."/>
            <person name="Lalanne C."/>
            <person name="Gautier V."/>
            <person name="Ament-Velasquez S.L."/>
            <person name="Kruys A."/>
            <person name="Hutchinson M.I."/>
            <person name="Powell A.J."/>
            <person name="Barry K."/>
            <person name="Miller A.N."/>
            <person name="Grigoriev I.V."/>
            <person name="Debuchy R."/>
            <person name="Gladieux P."/>
            <person name="Thoren M.H."/>
            <person name="Johannesson H."/>
        </authorList>
    </citation>
    <scope>NUCLEOTIDE SEQUENCE</scope>
    <source>
        <strain evidence="2">SMH4607-1</strain>
    </source>
</reference>
<dbReference type="Proteomes" id="UP001172102">
    <property type="component" value="Unassembled WGS sequence"/>
</dbReference>
<feature type="region of interest" description="Disordered" evidence="1">
    <location>
        <begin position="1"/>
        <end position="38"/>
    </location>
</feature>
<organism evidence="2 3">
    <name type="scientific">Lasiosphaeris hirsuta</name>
    <dbReference type="NCBI Taxonomy" id="260670"/>
    <lineage>
        <taxon>Eukaryota</taxon>
        <taxon>Fungi</taxon>
        <taxon>Dikarya</taxon>
        <taxon>Ascomycota</taxon>
        <taxon>Pezizomycotina</taxon>
        <taxon>Sordariomycetes</taxon>
        <taxon>Sordariomycetidae</taxon>
        <taxon>Sordariales</taxon>
        <taxon>Lasiosphaeriaceae</taxon>
        <taxon>Lasiosphaeris</taxon>
    </lineage>
</organism>
<accession>A0AA40B136</accession>
<evidence type="ECO:0000256" key="1">
    <source>
        <dbReference type="SAM" id="MobiDB-lite"/>
    </source>
</evidence>
<protein>
    <submittedName>
        <fullName evidence="2">Uncharacterized protein</fullName>
    </submittedName>
</protein>
<keyword evidence="3" id="KW-1185">Reference proteome</keyword>
<evidence type="ECO:0000313" key="3">
    <source>
        <dbReference type="Proteomes" id="UP001172102"/>
    </source>
</evidence>
<comment type="caution">
    <text evidence="2">The sequence shown here is derived from an EMBL/GenBank/DDBJ whole genome shotgun (WGS) entry which is preliminary data.</text>
</comment>
<evidence type="ECO:0000313" key="2">
    <source>
        <dbReference type="EMBL" id="KAK0725671.1"/>
    </source>
</evidence>
<dbReference type="EMBL" id="JAUKUA010000002">
    <property type="protein sequence ID" value="KAK0725671.1"/>
    <property type="molecule type" value="Genomic_DNA"/>
</dbReference>
<gene>
    <name evidence="2" type="ORF">B0H67DRAFT_642062</name>
</gene>
<name>A0AA40B136_9PEZI</name>
<dbReference type="AlphaFoldDB" id="A0AA40B136"/>
<sequence>MVFRRVGGREGECPQPTRFHFRPYSSDQDRTNQDPADEIDAETDTTGIRSTEFQEIMGGIRELQSGVETWKKRQSVQEEHLRVLERSIAEQFGHQAQIFLSGPSTGGGSLADQIIRLIDDTYHLYHDQQIPSFRFPCPPDQVGSVLDELLLKLDDIGLRNAARFEYDYQSHIALLDMSESGESQGHSLIGWKVNTILDRKWQRAALGIDNVVIQNLTKWITCLNTAVIHLKGKLLKMPDGSFGSIHGGLKVSLVCEVS</sequence>